<name>A0A7J9KK72_GOSSC</name>
<dbReference type="Proteomes" id="UP000593576">
    <property type="component" value="Unassembled WGS sequence"/>
</dbReference>
<reference evidence="1 2" key="1">
    <citation type="journal article" date="2019" name="Genome Biol. Evol.">
        <title>Insights into the evolution of the New World diploid cottons (Gossypium, subgenus Houzingenia) based on genome sequencing.</title>
        <authorList>
            <person name="Grover C.E."/>
            <person name="Arick M.A. 2nd"/>
            <person name="Thrash A."/>
            <person name="Conover J.L."/>
            <person name="Sanders W.S."/>
            <person name="Peterson D.G."/>
            <person name="Frelichowski J.E."/>
            <person name="Scheffler J.A."/>
            <person name="Scheffler B.E."/>
            <person name="Wendel J.F."/>
        </authorList>
    </citation>
    <scope>NUCLEOTIDE SEQUENCE [LARGE SCALE GENOMIC DNA]</scope>
    <source>
        <strain evidence="1">1</strain>
        <tissue evidence="1">Leaf</tissue>
    </source>
</reference>
<dbReference type="AlphaFoldDB" id="A0A7J9KK72"/>
<organism evidence="1 2">
    <name type="scientific">Gossypium schwendimanii</name>
    <name type="common">Cotton</name>
    <dbReference type="NCBI Taxonomy" id="34291"/>
    <lineage>
        <taxon>Eukaryota</taxon>
        <taxon>Viridiplantae</taxon>
        <taxon>Streptophyta</taxon>
        <taxon>Embryophyta</taxon>
        <taxon>Tracheophyta</taxon>
        <taxon>Spermatophyta</taxon>
        <taxon>Magnoliopsida</taxon>
        <taxon>eudicotyledons</taxon>
        <taxon>Gunneridae</taxon>
        <taxon>Pentapetalae</taxon>
        <taxon>rosids</taxon>
        <taxon>malvids</taxon>
        <taxon>Malvales</taxon>
        <taxon>Malvaceae</taxon>
        <taxon>Malvoideae</taxon>
        <taxon>Gossypium</taxon>
    </lineage>
</organism>
<evidence type="ECO:0000313" key="2">
    <source>
        <dbReference type="Proteomes" id="UP000593576"/>
    </source>
</evidence>
<accession>A0A7J9KK72</accession>
<protein>
    <submittedName>
        <fullName evidence="1">Uncharacterized protein</fullName>
    </submittedName>
</protein>
<gene>
    <name evidence="1" type="ORF">Goshw_005121</name>
</gene>
<proteinExistence type="predicted"/>
<keyword evidence="2" id="KW-1185">Reference proteome</keyword>
<comment type="caution">
    <text evidence="1">The sequence shown here is derived from an EMBL/GenBank/DDBJ whole genome shotgun (WGS) entry which is preliminary data.</text>
</comment>
<feature type="non-terminal residue" evidence="1">
    <location>
        <position position="40"/>
    </location>
</feature>
<sequence length="40" mass="4826">MTIVVNNNTWSKEKFLNYFVGTFKEMFYNFLDDGKSLRKV</sequence>
<evidence type="ECO:0000313" key="1">
    <source>
        <dbReference type="EMBL" id="MBA0846649.1"/>
    </source>
</evidence>
<dbReference type="EMBL" id="JABFAF010000001">
    <property type="protein sequence ID" value="MBA0846649.1"/>
    <property type="molecule type" value="Genomic_DNA"/>
</dbReference>